<sequence length="349" mass="41022">MKLCIGKLFPKRNKIKAYHLLTSRIFRRLDGPSIADQSGTLQNMRPPDITPLYRRDSFNMQFITFKNLTDKGGDMCCHGIPYAEFDRTGHWGIWNFMRIFEASRHAITMKNDIFRLTFESKDYTLMTRRQKFKFGQRFHGNISLFSRFLPKVTYELVEIGNSTFTIHQQLFDNLSESSEIFAECLTRVVHVNLKAKQHEALNPGVINRYSDLYRKTSAIWHVKNIFPDDVKKMPSYTMSVRVPYSDIDFKQHMSHASYCKYYTDCATNAIDAGVYRHFEQDICWYPILEVDIEYRDGLAAGEMFEVQTWQDDENLQHLFFETRSKGDVINRASFVMGLEKSKKNRHSKI</sequence>
<proteinExistence type="predicted"/>
<dbReference type="Gene3D" id="3.10.129.10">
    <property type="entry name" value="Hotdog Thioesterase"/>
    <property type="match status" value="2"/>
</dbReference>
<evidence type="ECO:0000313" key="1">
    <source>
        <dbReference type="EnsemblMetazoa" id="G27131.3:cds"/>
    </source>
</evidence>
<evidence type="ECO:0000313" key="2">
    <source>
        <dbReference type="Proteomes" id="UP000005408"/>
    </source>
</evidence>
<dbReference type="SUPFAM" id="SSF54637">
    <property type="entry name" value="Thioesterase/thiol ester dehydrase-isomerase"/>
    <property type="match status" value="2"/>
</dbReference>
<dbReference type="PANTHER" id="PTHR34487:SF1">
    <property type="entry name" value="ACYL-ACP THIOESTERASE"/>
    <property type="match status" value="1"/>
</dbReference>
<name>A0A8W8L961_MAGGI</name>
<dbReference type="EnsemblMetazoa" id="G27131.3">
    <property type="protein sequence ID" value="G27131.3:cds"/>
    <property type="gene ID" value="G27131"/>
</dbReference>
<protein>
    <submittedName>
        <fullName evidence="1">Uncharacterized protein</fullName>
    </submittedName>
</protein>
<dbReference type="CDD" id="cd00586">
    <property type="entry name" value="4HBT"/>
    <property type="match status" value="1"/>
</dbReference>
<dbReference type="PANTHER" id="PTHR34487">
    <property type="entry name" value="ACYL-ACP THIOESTERASE"/>
    <property type="match status" value="1"/>
</dbReference>
<organism evidence="1 2">
    <name type="scientific">Magallana gigas</name>
    <name type="common">Pacific oyster</name>
    <name type="synonym">Crassostrea gigas</name>
    <dbReference type="NCBI Taxonomy" id="29159"/>
    <lineage>
        <taxon>Eukaryota</taxon>
        <taxon>Metazoa</taxon>
        <taxon>Spiralia</taxon>
        <taxon>Lophotrochozoa</taxon>
        <taxon>Mollusca</taxon>
        <taxon>Bivalvia</taxon>
        <taxon>Autobranchia</taxon>
        <taxon>Pteriomorphia</taxon>
        <taxon>Ostreida</taxon>
        <taxon>Ostreoidea</taxon>
        <taxon>Ostreidae</taxon>
        <taxon>Magallana</taxon>
    </lineage>
</organism>
<reference evidence="1" key="1">
    <citation type="submission" date="2022-08" db="UniProtKB">
        <authorList>
            <consortium name="EnsemblMetazoa"/>
        </authorList>
    </citation>
    <scope>IDENTIFICATION</scope>
    <source>
        <strain evidence="1">05x7-T-G4-1.051#20</strain>
    </source>
</reference>
<accession>A0A8W8L961</accession>
<dbReference type="AlphaFoldDB" id="A0A8W8L961"/>
<dbReference type="InterPro" id="IPR029069">
    <property type="entry name" value="HotDog_dom_sf"/>
</dbReference>
<dbReference type="Proteomes" id="UP000005408">
    <property type="component" value="Unassembled WGS sequence"/>
</dbReference>
<keyword evidence="2" id="KW-1185">Reference proteome</keyword>